<accession>A0A165DJD2</accession>
<proteinExistence type="predicted"/>
<protein>
    <submittedName>
        <fullName evidence="1">Uncharacterized protein</fullName>
    </submittedName>
</protein>
<dbReference type="OrthoDB" id="432412at2759"/>
<keyword evidence="2" id="KW-1185">Reference proteome</keyword>
<reference evidence="1 2" key="1">
    <citation type="journal article" date="2016" name="Mol. Biol. Evol.">
        <title>Comparative Genomics of Early-Diverging Mushroom-Forming Fungi Provides Insights into the Origins of Lignocellulose Decay Capabilities.</title>
        <authorList>
            <person name="Nagy L.G."/>
            <person name="Riley R."/>
            <person name="Tritt A."/>
            <person name="Adam C."/>
            <person name="Daum C."/>
            <person name="Floudas D."/>
            <person name="Sun H."/>
            <person name="Yadav J.S."/>
            <person name="Pangilinan J."/>
            <person name="Larsson K.H."/>
            <person name="Matsuura K."/>
            <person name="Barry K."/>
            <person name="Labutti K."/>
            <person name="Kuo R."/>
            <person name="Ohm R.A."/>
            <person name="Bhattacharya S.S."/>
            <person name="Shirouzu T."/>
            <person name="Yoshinaga Y."/>
            <person name="Martin F.M."/>
            <person name="Grigoriev I.V."/>
            <person name="Hibbett D.S."/>
        </authorList>
    </citation>
    <scope>NUCLEOTIDE SEQUENCE [LARGE SCALE GENOMIC DNA]</scope>
    <source>
        <strain evidence="1 2">HHB12733</strain>
    </source>
</reference>
<evidence type="ECO:0000313" key="1">
    <source>
        <dbReference type="EMBL" id="KZT52934.1"/>
    </source>
</evidence>
<organism evidence="1 2">
    <name type="scientific">Calocera cornea HHB12733</name>
    <dbReference type="NCBI Taxonomy" id="1353952"/>
    <lineage>
        <taxon>Eukaryota</taxon>
        <taxon>Fungi</taxon>
        <taxon>Dikarya</taxon>
        <taxon>Basidiomycota</taxon>
        <taxon>Agaricomycotina</taxon>
        <taxon>Dacrymycetes</taxon>
        <taxon>Dacrymycetales</taxon>
        <taxon>Dacrymycetaceae</taxon>
        <taxon>Calocera</taxon>
    </lineage>
</organism>
<name>A0A165DJD2_9BASI</name>
<dbReference type="STRING" id="1353952.A0A165DJD2"/>
<dbReference type="EMBL" id="KV424051">
    <property type="protein sequence ID" value="KZT52934.1"/>
    <property type="molecule type" value="Genomic_DNA"/>
</dbReference>
<dbReference type="Proteomes" id="UP000076842">
    <property type="component" value="Unassembled WGS sequence"/>
</dbReference>
<sequence length="135" mass="15098">MKPGSAAPLTRALMTFHHIGHPKKRRFIIEHTKRYALRGICKFGTPGILVLVGQKEGCAAVVRAVKKLDFPECQLRKFSSDVDPLTIDQEGDGDVWLLNGKEVGCSMVERMVNITTMVKQAGWDDWWREGMSQGA</sequence>
<evidence type="ECO:0000313" key="2">
    <source>
        <dbReference type="Proteomes" id="UP000076842"/>
    </source>
</evidence>
<gene>
    <name evidence="1" type="ORF">CALCODRAFT_68770</name>
</gene>
<dbReference type="AlphaFoldDB" id="A0A165DJD2"/>
<dbReference type="InParanoid" id="A0A165DJD2"/>